<sequence>MLLVCSANVTVRLASWLLRPSRLLPPPTSLRYSPTSFFPFFCFLLFLPHHLLLDRYGLSRKYITTNYSVSMGIRRKQASMEMCTVSGFPTELIKMHSEESSLHILLIPGNPGIVSFYKDFVEEVYQLLEGQASITAIGHISHAAKDWEHGRMFSLEEQIKHKVDFIEQEFQSSEQPIILVGHSIGSYISLEIFKRLPQQVKHIIGLYPFLTLNKNSLKQSIIGSIVRSSIVSVTISYIVSFLGSLPTWAQVAMVKMFLGQSWSTAAVAATCSHLLQYHTMRNVLYMAKTEFEKLSKEPDWMFMKRKQNQISLLFGIDDHWGPLAHFEEVSGQVPNLGLSVEREGHTHAFCCTEAGSFWVADYVATLIRNQIPK</sequence>
<comment type="subcellular location">
    <subcellularLocation>
        <location evidence="1">Lipid droplet</location>
    </subcellularLocation>
</comment>
<dbReference type="GO" id="GO:0019915">
    <property type="term" value="P:lipid storage"/>
    <property type="evidence" value="ECO:0007669"/>
    <property type="project" value="InterPro"/>
</dbReference>
<evidence type="ECO:0000256" key="1">
    <source>
        <dbReference type="ARBA" id="ARBA00004502"/>
    </source>
</evidence>
<proteinExistence type="inferred from homology"/>
<evidence type="ECO:0000256" key="4">
    <source>
        <dbReference type="ARBA" id="ARBA00022801"/>
    </source>
</evidence>
<protein>
    <submittedName>
        <fullName evidence="5">Lipid droplet-associated hydrolase isoform X1</fullName>
    </submittedName>
</protein>
<keyword evidence="4 5" id="KW-0378">Hydrolase</keyword>
<evidence type="ECO:0000313" key="6">
    <source>
        <dbReference type="Proteomes" id="UP001327560"/>
    </source>
</evidence>
<evidence type="ECO:0000313" key="5">
    <source>
        <dbReference type="EMBL" id="WOL12744.1"/>
    </source>
</evidence>
<dbReference type="FunFam" id="3.40.50.1820:FF:000267">
    <property type="entry name" value="Alpha/beta-Hydrolases superfamily protein"/>
    <property type="match status" value="1"/>
</dbReference>
<dbReference type="AlphaFoldDB" id="A0AAQ3KQ24"/>
<dbReference type="Proteomes" id="UP001327560">
    <property type="component" value="Chromosome 7"/>
</dbReference>
<dbReference type="EMBL" id="CP136896">
    <property type="protein sequence ID" value="WOL12744.1"/>
    <property type="molecule type" value="Genomic_DNA"/>
</dbReference>
<organism evidence="5 6">
    <name type="scientific">Canna indica</name>
    <name type="common">Indian-shot</name>
    <dbReference type="NCBI Taxonomy" id="4628"/>
    <lineage>
        <taxon>Eukaryota</taxon>
        <taxon>Viridiplantae</taxon>
        <taxon>Streptophyta</taxon>
        <taxon>Embryophyta</taxon>
        <taxon>Tracheophyta</taxon>
        <taxon>Spermatophyta</taxon>
        <taxon>Magnoliopsida</taxon>
        <taxon>Liliopsida</taxon>
        <taxon>Zingiberales</taxon>
        <taxon>Cannaceae</taxon>
        <taxon>Canna</taxon>
    </lineage>
</organism>
<evidence type="ECO:0000256" key="3">
    <source>
        <dbReference type="ARBA" id="ARBA00022677"/>
    </source>
</evidence>
<gene>
    <name evidence="5" type="ORF">Cni_G21511</name>
</gene>
<name>A0AAQ3KQ24_9LILI</name>
<comment type="similarity">
    <text evidence="2">Belongs to the AB hydrolase superfamily. LDAH family.</text>
</comment>
<dbReference type="PANTHER" id="PTHR13390">
    <property type="entry name" value="LIPASE"/>
    <property type="match status" value="1"/>
</dbReference>
<reference evidence="5 6" key="1">
    <citation type="submission" date="2023-10" db="EMBL/GenBank/DDBJ databases">
        <title>Chromosome-scale genome assembly provides insights into flower coloration mechanisms of Canna indica.</title>
        <authorList>
            <person name="Li C."/>
        </authorList>
    </citation>
    <scope>NUCLEOTIDE SEQUENCE [LARGE SCALE GENOMIC DNA]</scope>
    <source>
        <tissue evidence="5">Flower</tissue>
    </source>
</reference>
<dbReference type="PANTHER" id="PTHR13390:SF0">
    <property type="entry name" value="LIPID DROPLET-ASSOCIATED HYDROLASE"/>
    <property type="match status" value="1"/>
</dbReference>
<keyword evidence="3" id="KW-0551">Lipid droplet</keyword>
<evidence type="ECO:0000256" key="2">
    <source>
        <dbReference type="ARBA" id="ARBA00008300"/>
    </source>
</evidence>
<dbReference type="SUPFAM" id="SSF53474">
    <property type="entry name" value="alpha/beta-Hydrolases"/>
    <property type="match status" value="1"/>
</dbReference>
<dbReference type="Pfam" id="PF10230">
    <property type="entry name" value="LIDHydrolase"/>
    <property type="match status" value="1"/>
</dbReference>
<dbReference type="InterPro" id="IPR029058">
    <property type="entry name" value="AB_hydrolase_fold"/>
</dbReference>
<accession>A0AAQ3KQ24</accession>
<dbReference type="GO" id="GO:0016298">
    <property type="term" value="F:lipase activity"/>
    <property type="evidence" value="ECO:0007669"/>
    <property type="project" value="InterPro"/>
</dbReference>
<dbReference type="InterPro" id="IPR019363">
    <property type="entry name" value="LDAH"/>
</dbReference>
<dbReference type="Gene3D" id="3.40.50.1820">
    <property type="entry name" value="alpha/beta hydrolase"/>
    <property type="match status" value="1"/>
</dbReference>
<dbReference type="GO" id="GO:0005811">
    <property type="term" value="C:lipid droplet"/>
    <property type="evidence" value="ECO:0007669"/>
    <property type="project" value="UniProtKB-SubCell"/>
</dbReference>
<keyword evidence="6" id="KW-1185">Reference proteome</keyword>